<name>A0ABX9ZI56_9BURK</name>
<proteinExistence type="predicted"/>
<keyword evidence="3" id="KW-1185">Reference proteome</keyword>
<sequence length="293" mass="30672">MPSSSPTQDRPVTRRNVLFLVAALIVAALAGTAALRRSQAPEPVSDAPPLITGASVPGTGSPVSAPVGSLTTDAAASAPAAATPSPGGLWAKLTPSQQEALSPLAQNWNRMNERQRDKWIEIAKRFHTLSPEGRKRLHDRMADWVGLTPEQRKLARESYQNAKALPPERKAQVWQQYQQLTEEQKKRLAADDKKQANRPNVVSAPPSGRTGVKNPYAAVHRKDVGPAAKNAPLPTPAPSGASAPSAQPMPAAPAPSAATSVPAGASTSAASAGAASADKNGDAVFNSEIYHHN</sequence>
<dbReference type="InterPro" id="IPR021455">
    <property type="entry name" value="DUF3106"/>
</dbReference>
<evidence type="ECO:0000313" key="3">
    <source>
        <dbReference type="Proteomes" id="UP000270216"/>
    </source>
</evidence>
<comment type="caution">
    <text evidence="2">The sequence shown here is derived from an EMBL/GenBank/DDBJ whole genome shotgun (WGS) entry which is preliminary data.</text>
</comment>
<dbReference type="Proteomes" id="UP000270216">
    <property type="component" value="Unassembled WGS sequence"/>
</dbReference>
<gene>
    <name evidence="2" type="ORF">EJE83_24240</name>
</gene>
<dbReference type="InterPro" id="IPR006311">
    <property type="entry name" value="TAT_signal"/>
</dbReference>
<evidence type="ECO:0000256" key="1">
    <source>
        <dbReference type="SAM" id="MobiDB-lite"/>
    </source>
</evidence>
<reference evidence="2 3" key="1">
    <citation type="submission" date="2018-12" db="EMBL/GenBank/DDBJ databases">
        <title>Whole genome sequence of a Pandoraea apista isolate from a patient with cystic fibrosis.</title>
        <authorList>
            <person name="Kenna D.T."/>
            <person name="Turton J.F."/>
        </authorList>
    </citation>
    <scope>NUCLEOTIDE SEQUENCE [LARGE SCALE GENOMIC DNA]</scope>
    <source>
        <strain evidence="2 3">Pa13324</strain>
    </source>
</reference>
<evidence type="ECO:0000313" key="2">
    <source>
        <dbReference type="EMBL" id="RSK75313.1"/>
    </source>
</evidence>
<accession>A0ABX9ZI56</accession>
<feature type="compositionally biased region" description="Low complexity" evidence="1">
    <location>
        <begin position="69"/>
        <end position="86"/>
    </location>
</feature>
<organism evidence="2 3">
    <name type="scientific">Pandoraea apista</name>
    <dbReference type="NCBI Taxonomy" id="93218"/>
    <lineage>
        <taxon>Bacteria</taxon>
        <taxon>Pseudomonadati</taxon>
        <taxon>Pseudomonadota</taxon>
        <taxon>Betaproteobacteria</taxon>
        <taxon>Burkholderiales</taxon>
        <taxon>Burkholderiaceae</taxon>
        <taxon>Pandoraea</taxon>
    </lineage>
</organism>
<dbReference type="EMBL" id="RWHX01000073">
    <property type="protein sequence ID" value="RSK75313.1"/>
    <property type="molecule type" value="Genomic_DNA"/>
</dbReference>
<feature type="region of interest" description="Disordered" evidence="1">
    <location>
        <begin position="35"/>
        <end position="87"/>
    </location>
</feature>
<dbReference type="PROSITE" id="PS51318">
    <property type="entry name" value="TAT"/>
    <property type="match status" value="1"/>
</dbReference>
<feature type="compositionally biased region" description="Basic and acidic residues" evidence="1">
    <location>
        <begin position="184"/>
        <end position="195"/>
    </location>
</feature>
<protein>
    <submittedName>
        <fullName evidence="2">DUF3106 domain-containing protein</fullName>
    </submittedName>
</protein>
<feature type="compositionally biased region" description="Low complexity" evidence="1">
    <location>
        <begin position="238"/>
        <end position="277"/>
    </location>
</feature>
<dbReference type="Pfam" id="PF11304">
    <property type="entry name" value="DUF3106"/>
    <property type="match status" value="1"/>
</dbReference>
<feature type="region of interest" description="Disordered" evidence="1">
    <location>
        <begin position="184"/>
        <end position="280"/>
    </location>
</feature>